<dbReference type="Proteomes" id="UP000198773">
    <property type="component" value="Unassembled WGS sequence"/>
</dbReference>
<sequence>MNYFELFQLPQSMELDAALLSQHYLKLQRRFHPDNFANASERDRRQSVQQAALINDAFQTLKHPLRRAEYLLQCRGIDLKHEQQSFQDPVFLMQQMELREQLAEIASAPEQTQGLQQQLEQELQQGQQQLRNELSQALETQSETGNQHAASLLRKLKFFDKLQQELEFIEQQR</sequence>
<dbReference type="GO" id="GO:0051087">
    <property type="term" value="F:protein-folding chaperone binding"/>
    <property type="evidence" value="ECO:0007669"/>
    <property type="project" value="InterPro"/>
</dbReference>
<evidence type="ECO:0000313" key="7">
    <source>
        <dbReference type="Proteomes" id="UP000198773"/>
    </source>
</evidence>
<dbReference type="CDD" id="cd06257">
    <property type="entry name" value="DnaJ"/>
    <property type="match status" value="1"/>
</dbReference>
<evidence type="ECO:0000259" key="5">
    <source>
        <dbReference type="PROSITE" id="PS50076"/>
    </source>
</evidence>
<evidence type="ECO:0000256" key="1">
    <source>
        <dbReference type="ARBA" id="ARBA00010476"/>
    </source>
</evidence>
<dbReference type="NCBIfam" id="NF003449">
    <property type="entry name" value="PRK05014.1"/>
    <property type="match status" value="1"/>
</dbReference>
<dbReference type="OrthoDB" id="287587at2"/>
<dbReference type="SUPFAM" id="SSF46565">
    <property type="entry name" value="Chaperone J-domain"/>
    <property type="match status" value="1"/>
</dbReference>
<dbReference type="Gene3D" id="1.20.1280.20">
    <property type="entry name" value="HscB, C-terminal domain"/>
    <property type="match status" value="1"/>
</dbReference>
<keyword evidence="2 4" id="KW-0143">Chaperone</keyword>
<dbReference type="PANTHER" id="PTHR14021:SF15">
    <property type="entry name" value="IRON-SULFUR CLUSTER CO-CHAPERONE PROTEIN HSCB"/>
    <property type="match status" value="1"/>
</dbReference>
<dbReference type="GO" id="GO:0001671">
    <property type="term" value="F:ATPase activator activity"/>
    <property type="evidence" value="ECO:0007669"/>
    <property type="project" value="InterPro"/>
</dbReference>
<dbReference type="Pfam" id="PF07743">
    <property type="entry name" value="HSCB_C"/>
    <property type="match status" value="1"/>
</dbReference>
<dbReference type="Gene3D" id="1.10.287.110">
    <property type="entry name" value="DnaJ domain"/>
    <property type="match status" value="1"/>
</dbReference>
<evidence type="ECO:0000313" key="6">
    <source>
        <dbReference type="EMBL" id="SDZ94587.1"/>
    </source>
</evidence>
<dbReference type="NCBIfam" id="TIGR00714">
    <property type="entry name" value="hscB"/>
    <property type="match status" value="1"/>
</dbReference>
<evidence type="ECO:0000256" key="2">
    <source>
        <dbReference type="ARBA" id="ARBA00023186"/>
    </source>
</evidence>
<name>A0A1H3X5C1_ALKAM</name>
<keyword evidence="7" id="KW-1185">Reference proteome</keyword>
<dbReference type="SMART" id="SM00271">
    <property type="entry name" value="DnaJ"/>
    <property type="match status" value="1"/>
</dbReference>
<comment type="similarity">
    <text evidence="1 4">Belongs to the HscB family.</text>
</comment>
<dbReference type="InterPro" id="IPR036869">
    <property type="entry name" value="J_dom_sf"/>
</dbReference>
<gene>
    <name evidence="4" type="primary">hscB</name>
    <name evidence="6" type="ORF">SAMN04488051_101110</name>
</gene>
<dbReference type="GO" id="GO:0044571">
    <property type="term" value="P:[2Fe-2S] cluster assembly"/>
    <property type="evidence" value="ECO:0007669"/>
    <property type="project" value="InterPro"/>
</dbReference>
<dbReference type="RefSeq" id="WP_091337905.1">
    <property type="nucleotide sequence ID" value="NZ_FNRM01000001.1"/>
</dbReference>
<dbReference type="SUPFAM" id="SSF47144">
    <property type="entry name" value="HSC20 (HSCB), C-terminal oligomerisation domain"/>
    <property type="match status" value="1"/>
</dbReference>
<dbReference type="GO" id="GO:0006457">
    <property type="term" value="P:protein folding"/>
    <property type="evidence" value="ECO:0007669"/>
    <property type="project" value="UniProtKB-UniRule"/>
</dbReference>
<accession>A0A1H3X5C1</accession>
<dbReference type="AlphaFoldDB" id="A0A1H3X5C1"/>
<evidence type="ECO:0000256" key="3">
    <source>
        <dbReference type="ARBA" id="ARBA00025596"/>
    </source>
</evidence>
<dbReference type="InterPro" id="IPR001623">
    <property type="entry name" value="DnaJ_domain"/>
</dbReference>
<comment type="function">
    <text evidence="3 4">Co-chaperone involved in the maturation of iron-sulfur cluster-containing proteins. Seems to help targeting proteins to be folded toward HscA.</text>
</comment>
<dbReference type="InterPro" id="IPR009073">
    <property type="entry name" value="HscB_oligo_C"/>
</dbReference>
<dbReference type="STRING" id="152573.SAMN04488051_101110"/>
<dbReference type="PROSITE" id="PS50076">
    <property type="entry name" value="DNAJ_2"/>
    <property type="match status" value="1"/>
</dbReference>
<organism evidence="6 7">
    <name type="scientific">Alkalimonas amylolytica</name>
    <dbReference type="NCBI Taxonomy" id="152573"/>
    <lineage>
        <taxon>Bacteria</taxon>
        <taxon>Pseudomonadati</taxon>
        <taxon>Pseudomonadota</taxon>
        <taxon>Gammaproteobacteria</taxon>
        <taxon>Alkalimonas</taxon>
    </lineage>
</organism>
<comment type="subunit">
    <text evidence="4">Interacts with HscA and stimulates its ATPase activity.</text>
</comment>
<dbReference type="PANTHER" id="PTHR14021">
    <property type="entry name" value="IRON-SULFUR CLUSTER CO-CHAPERONE PROTEIN HSCB"/>
    <property type="match status" value="1"/>
</dbReference>
<dbReference type="HAMAP" id="MF_00682">
    <property type="entry name" value="HscB"/>
    <property type="match status" value="1"/>
</dbReference>
<dbReference type="EMBL" id="FNRM01000001">
    <property type="protein sequence ID" value="SDZ94587.1"/>
    <property type="molecule type" value="Genomic_DNA"/>
</dbReference>
<dbReference type="GO" id="GO:0051259">
    <property type="term" value="P:protein complex oligomerization"/>
    <property type="evidence" value="ECO:0007669"/>
    <property type="project" value="InterPro"/>
</dbReference>
<dbReference type="InterPro" id="IPR036386">
    <property type="entry name" value="HscB_C_sf"/>
</dbReference>
<evidence type="ECO:0000256" key="4">
    <source>
        <dbReference type="HAMAP-Rule" id="MF_00682"/>
    </source>
</evidence>
<dbReference type="GO" id="GO:1990230">
    <property type="term" value="C:iron-sulfur cluster transfer complex"/>
    <property type="evidence" value="ECO:0007669"/>
    <property type="project" value="TreeGrafter"/>
</dbReference>
<reference evidence="6 7" key="1">
    <citation type="submission" date="2016-10" db="EMBL/GenBank/DDBJ databases">
        <authorList>
            <person name="de Groot N.N."/>
        </authorList>
    </citation>
    <scope>NUCLEOTIDE SEQUENCE [LARGE SCALE GENOMIC DNA]</scope>
    <source>
        <strain evidence="6 7">CGMCC 1.3430</strain>
    </source>
</reference>
<proteinExistence type="inferred from homology"/>
<dbReference type="InterPro" id="IPR004640">
    <property type="entry name" value="HscB"/>
</dbReference>
<protein>
    <recommendedName>
        <fullName evidence="4">Co-chaperone protein HscB homolog</fullName>
    </recommendedName>
</protein>
<feature type="domain" description="J" evidence="5">
    <location>
        <begin position="2"/>
        <end position="74"/>
    </location>
</feature>